<keyword evidence="5" id="KW-1185">Reference proteome</keyword>
<dbReference type="PANTHER" id="PTHR24321">
    <property type="entry name" value="DEHYDROGENASES, SHORT CHAIN"/>
    <property type="match status" value="1"/>
</dbReference>
<dbReference type="GO" id="GO:0016491">
    <property type="term" value="F:oxidoreductase activity"/>
    <property type="evidence" value="ECO:0007669"/>
    <property type="project" value="UniProtKB-KW"/>
</dbReference>
<dbReference type="GeneID" id="54550798"/>
<dbReference type="AlphaFoldDB" id="A0A6A6JXF7"/>
<dbReference type="CDD" id="cd05233">
    <property type="entry name" value="SDR_c"/>
    <property type="match status" value="1"/>
</dbReference>
<sequence length="277" mass="29554">MSFFRTDGVAVVTGAAGGIGLAAANAFAEAGAAAVIFTDIQEDKVKANAEESKSFASNSDYKTAAYYMDVTDPKSVDDVIARVVTEFGRIDYLVNSAGVDTERYVPVPENDMEDYDRVMAVNTKGILITSRAVIKVMEKQEPRTFTKRNGTIRGLGRGVIVNVTSVLSFAAQPGKVAYITSKHAAIGMTKSLAMDVASKGIRVNAICPGWVNTPMHHTELQKIPQIIEFIKRAVPIGRVAEPEEIGENVVALCSPAGTYINGAPIIIDAGLTLTVNL</sequence>
<dbReference type="InterPro" id="IPR002347">
    <property type="entry name" value="SDR_fam"/>
</dbReference>
<comment type="similarity">
    <text evidence="1">Belongs to the short-chain dehydrogenases/reductases (SDR) family.</text>
</comment>
<gene>
    <name evidence="4" type="ORF">EI97DRAFT_430206</name>
</gene>
<dbReference type="OrthoDB" id="5840532at2759"/>
<dbReference type="EMBL" id="ML986485">
    <property type="protein sequence ID" value="KAF2280498.1"/>
    <property type="molecule type" value="Genomic_DNA"/>
</dbReference>
<keyword evidence="2" id="KW-0521">NADP</keyword>
<dbReference type="PRINTS" id="PR00081">
    <property type="entry name" value="GDHRDH"/>
</dbReference>
<dbReference type="Gene3D" id="3.40.50.720">
    <property type="entry name" value="NAD(P)-binding Rossmann-like Domain"/>
    <property type="match status" value="1"/>
</dbReference>
<dbReference type="PANTHER" id="PTHR24321:SF12">
    <property type="entry name" value="SHORT-CHAIN DEHYDROGENASE_REDUCTASE FAMILY, PUTATIVE (AFU_ORTHOLOGUE AFUA_5G14340)-RELATED"/>
    <property type="match status" value="1"/>
</dbReference>
<proteinExistence type="inferred from homology"/>
<evidence type="ECO:0000256" key="3">
    <source>
        <dbReference type="ARBA" id="ARBA00023002"/>
    </source>
</evidence>
<dbReference type="PRINTS" id="PR00080">
    <property type="entry name" value="SDRFAMILY"/>
</dbReference>
<evidence type="ECO:0000313" key="4">
    <source>
        <dbReference type="EMBL" id="KAF2280498.1"/>
    </source>
</evidence>
<organism evidence="4 5">
    <name type="scientific">Westerdykella ornata</name>
    <dbReference type="NCBI Taxonomy" id="318751"/>
    <lineage>
        <taxon>Eukaryota</taxon>
        <taxon>Fungi</taxon>
        <taxon>Dikarya</taxon>
        <taxon>Ascomycota</taxon>
        <taxon>Pezizomycotina</taxon>
        <taxon>Dothideomycetes</taxon>
        <taxon>Pleosporomycetidae</taxon>
        <taxon>Pleosporales</taxon>
        <taxon>Sporormiaceae</taxon>
        <taxon>Westerdykella</taxon>
    </lineage>
</organism>
<dbReference type="RefSeq" id="XP_033658036.1">
    <property type="nucleotide sequence ID" value="XM_033797623.1"/>
</dbReference>
<keyword evidence="3" id="KW-0560">Oxidoreductase</keyword>
<evidence type="ECO:0000256" key="1">
    <source>
        <dbReference type="ARBA" id="ARBA00006484"/>
    </source>
</evidence>
<accession>A0A6A6JXF7</accession>
<evidence type="ECO:0000313" key="5">
    <source>
        <dbReference type="Proteomes" id="UP000800097"/>
    </source>
</evidence>
<reference evidence="4" key="1">
    <citation type="journal article" date="2020" name="Stud. Mycol.">
        <title>101 Dothideomycetes genomes: a test case for predicting lifestyles and emergence of pathogens.</title>
        <authorList>
            <person name="Haridas S."/>
            <person name="Albert R."/>
            <person name="Binder M."/>
            <person name="Bloem J."/>
            <person name="Labutti K."/>
            <person name="Salamov A."/>
            <person name="Andreopoulos B."/>
            <person name="Baker S."/>
            <person name="Barry K."/>
            <person name="Bills G."/>
            <person name="Bluhm B."/>
            <person name="Cannon C."/>
            <person name="Castanera R."/>
            <person name="Culley D."/>
            <person name="Daum C."/>
            <person name="Ezra D."/>
            <person name="Gonzalez J."/>
            <person name="Henrissat B."/>
            <person name="Kuo A."/>
            <person name="Liang C."/>
            <person name="Lipzen A."/>
            <person name="Lutzoni F."/>
            <person name="Magnuson J."/>
            <person name="Mondo S."/>
            <person name="Nolan M."/>
            <person name="Ohm R."/>
            <person name="Pangilinan J."/>
            <person name="Park H.-J."/>
            <person name="Ramirez L."/>
            <person name="Alfaro M."/>
            <person name="Sun H."/>
            <person name="Tritt A."/>
            <person name="Yoshinaga Y."/>
            <person name="Zwiers L.-H."/>
            <person name="Turgeon B."/>
            <person name="Goodwin S."/>
            <person name="Spatafora J."/>
            <person name="Crous P."/>
            <person name="Grigoriev I."/>
        </authorList>
    </citation>
    <scope>NUCLEOTIDE SEQUENCE</scope>
    <source>
        <strain evidence="4">CBS 379.55</strain>
    </source>
</reference>
<evidence type="ECO:0000256" key="2">
    <source>
        <dbReference type="ARBA" id="ARBA00022857"/>
    </source>
</evidence>
<name>A0A6A6JXF7_WESOR</name>
<dbReference type="SUPFAM" id="SSF51735">
    <property type="entry name" value="NAD(P)-binding Rossmann-fold domains"/>
    <property type="match status" value="1"/>
</dbReference>
<dbReference type="Proteomes" id="UP000800097">
    <property type="component" value="Unassembled WGS sequence"/>
</dbReference>
<dbReference type="Pfam" id="PF13561">
    <property type="entry name" value="adh_short_C2"/>
    <property type="match status" value="1"/>
</dbReference>
<protein>
    <submittedName>
        <fullName evidence="4">Oxidoreductase</fullName>
    </submittedName>
</protein>
<dbReference type="InterPro" id="IPR036291">
    <property type="entry name" value="NAD(P)-bd_dom_sf"/>
</dbReference>
<dbReference type="FunFam" id="3.40.50.720:FF:000084">
    <property type="entry name" value="Short-chain dehydrogenase reductase"/>
    <property type="match status" value="1"/>
</dbReference>